<sequence>MVRAEAVLYVAIESLDSFAVVKEKAAPKPNPPAGN</sequence>
<name>A0A8S5TDG1_9CAUD</name>
<accession>A0A8S5TDG1</accession>
<evidence type="ECO:0000313" key="1">
    <source>
        <dbReference type="EMBL" id="DAF61302.1"/>
    </source>
</evidence>
<reference evidence="1" key="1">
    <citation type="journal article" date="2021" name="Proc. Natl. Acad. Sci. U.S.A.">
        <title>A Catalog of Tens of Thousands of Viruses from Human Metagenomes Reveals Hidden Associations with Chronic Diseases.</title>
        <authorList>
            <person name="Tisza M.J."/>
            <person name="Buck C.B."/>
        </authorList>
    </citation>
    <scope>NUCLEOTIDE SEQUENCE</scope>
    <source>
        <strain evidence="1">CtkV91</strain>
    </source>
</reference>
<proteinExistence type="predicted"/>
<dbReference type="EMBL" id="BK032807">
    <property type="protein sequence ID" value="DAF61302.1"/>
    <property type="molecule type" value="Genomic_DNA"/>
</dbReference>
<organism evidence="1">
    <name type="scientific">Siphoviridae sp. ctkV91</name>
    <dbReference type="NCBI Taxonomy" id="2827924"/>
    <lineage>
        <taxon>Viruses</taxon>
        <taxon>Duplodnaviria</taxon>
        <taxon>Heunggongvirae</taxon>
        <taxon>Uroviricota</taxon>
        <taxon>Caudoviricetes</taxon>
    </lineage>
</organism>
<protein>
    <submittedName>
        <fullName evidence="1">Major capsid protein</fullName>
    </submittedName>
</protein>